<evidence type="ECO:0000313" key="1">
    <source>
        <dbReference type="EMBL" id="QOS10424.1"/>
    </source>
</evidence>
<dbReference type="EMBL" id="CP063205">
    <property type="protein sequence ID" value="QOS10424.1"/>
    <property type="molecule type" value="Genomic_DNA"/>
</dbReference>
<protein>
    <submittedName>
        <fullName evidence="1">Uncharacterized protein</fullName>
    </submittedName>
</protein>
<name>A0A871BCE2_HALGI</name>
<evidence type="ECO:0000313" key="2">
    <source>
        <dbReference type="Proteomes" id="UP000663064"/>
    </source>
</evidence>
<gene>
    <name evidence="1" type="ORF">HfgLR_01355</name>
</gene>
<proteinExistence type="predicted"/>
<sequence length="49" mass="5617">MILQNKLWILLEDSEVRGVCISISLINKSFSNARRYKLESSNDSVTELC</sequence>
<dbReference type="Proteomes" id="UP000663064">
    <property type="component" value="Chromosome"/>
</dbReference>
<dbReference type="AlphaFoldDB" id="A0A871BCE2"/>
<organism evidence="1 2">
    <name type="scientific">Haloferax gibbonsii</name>
    <dbReference type="NCBI Taxonomy" id="35746"/>
    <lineage>
        <taxon>Archaea</taxon>
        <taxon>Methanobacteriati</taxon>
        <taxon>Methanobacteriota</taxon>
        <taxon>Stenosarchaea group</taxon>
        <taxon>Halobacteria</taxon>
        <taxon>Halobacteriales</taxon>
        <taxon>Haloferacaceae</taxon>
        <taxon>Haloferax</taxon>
    </lineage>
</organism>
<accession>A0A871BCE2</accession>
<reference evidence="1" key="1">
    <citation type="journal article" date="2021" name="Front. Microbiol.">
        <title>Cellular and Genomic Properties of Haloferax gibbonsii LR2-5, the Host of Euryarchaeal Virus HFTV1.</title>
        <authorList>
            <person name="Tittes C."/>
            <person name="Schwarzer S."/>
            <person name="Pfeiffer F."/>
            <person name="Dyall-Smith M."/>
            <person name="Rodriguez-Franco M."/>
            <person name="Oksanen H.M."/>
            <person name="Quax T.E.F."/>
        </authorList>
    </citation>
    <scope>NUCLEOTIDE SEQUENCE</scope>
    <source>
        <strain evidence="1">LR2-5</strain>
    </source>
</reference>